<accession>A0A6J6I729</accession>
<dbReference type="Pfam" id="PF00106">
    <property type="entry name" value="adh_short"/>
    <property type="match status" value="1"/>
</dbReference>
<dbReference type="PRINTS" id="PR00080">
    <property type="entry name" value="SDRFAMILY"/>
</dbReference>
<dbReference type="InterPro" id="IPR002347">
    <property type="entry name" value="SDR_fam"/>
</dbReference>
<evidence type="ECO:0000256" key="2">
    <source>
        <dbReference type="ARBA" id="ARBA00023002"/>
    </source>
</evidence>
<evidence type="ECO:0000256" key="1">
    <source>
        <dbReference type="ARBA" id="ARBA00006484"/>
    </source>
</evidence>
<dbReference type="PANTHER" id="PTHR44196">
    <property type="entry name" value="DEHYDROGENASE/REDUCTASE SDR FAMILY MEMBER 7B"/>
    <property type="match status" value="1"/>
</dbReference>
<sequence>MKNGVGVAQNIVLFGGTSEIGQAILRRVVKPGVARLVLVSRDIDAANRVSQELVGSHPELDVHHVRYEASDAASMEHVVAEVADSIGDIDVAIVAQGLLNEGADYYANPSSLVEMVNVNFTGEMVLLYALASRMRNQGYGKIVVLSSVAGERVRRGNPVYGATKAGIDGFSLALDHELEGSGASVLVVRPGFVTTKMTTGMKKAPLSTNPEAVAQIVEKGIASDKKVVWAPGPLHWMFLILKNLPIAIWRRLPI</sequence>
<gene>
    <name evidence="3" type="ORF">UFOPK1874_01077</name>
</gene>
<proteinExistence type="inferred from homology"/>
<comment type="similarity">
    <text evidence="1">Belongs to the short-chain dehydrogenases/reductases (SDR) family.</text>
</comment>
<protein>
    <submittedName>
        <fullName evidence="3">Unannotated protein</fullName>
    </submittedName>
</protein>
<evidence type="ECO:0000313" key="3">
    <source>
        <dbReference type="EMBL" id="CAB4621440.1"/>
    </source>
</evidence>
<dbReference type="PANTHER" id="PTHR44196:SF1">
    <property type="entry name" value="DEHYDROGENASE_REDUCTASE SDR FAMILY MEMBER 7B"/>
    <property type="match status" value="1"/>
</dbReference>
<keyword evidence="2" id="KW-0560">Oxidoreductase</keyword>
<dbReference type="PRINTS" id="PR00081">
    <property type="entry name" value="GDHRDH"/>
</dbReference>
<reference evidence="3" key="1">
    <citation type="submission" date="2020-05" db="EMBL/GenBank/DDBJ databases">
        <authorList>
            <person name="Chiriac C."/>
            <person name="Salcher M."/>
            <person name="Ghai R."/>
            <person name="Kavagutti S V."/>
        </authorList>
    </citation>
    <scope>NUCLEOTIDE SEQUENCE</scope>
</reference>
<dbReference type="GO" id="GO:0016491">
    <property type="term" value="F:oxidoreductase activity"/>
    <property type="evidence" value="ECO:0007669"/>
    <property type="project" value="UniProtKB-KW"/>
</dbReference>
<organism evidence="3">
    <name type="scientific">freshwater metagenome</name>
    <dbReference type="NCBI Taxonomy" id="449393"/>
    <lineage>
        <taxon>unclassified sequences</taxon>
        <taxon>metagenomes</taxon>
        <taxon>ecological metagenomes</taxon>
    </lineage>
</organism>
<dbReference type="AlphaFoldDB" id="A0A6J6I729"/>
<dbReference type="SUPFAM" id="SSF51735">
    <property type="entry name" value="NAD(P)-binding Rossmann-fold domains"/>
    <property type="match status" value="1"/>
</dbReference>
<dbReference type="EMBL" id="CAEZUX010000153">
    <property type="protein sequence ID" value="CAB4621440.1"/>
    <property type="molecule type" value="Genomic_DNA"/>
</dbReference>
<dbReference type="Gene3D" id="3.40.50.720">
    <property type="entry name" value="NAD(P)-binding Rossmann-like Domain"/>
    <property type="match status" value="1"/>
</dbReference>
<name>A0A6J6I729_9ZZZZ</name>
<dbReference type="GO" id="GO:0016020">
    <property type="term" value="C:membrane"/>
    <property type="evidence" value="ECO:0007669"/>
    <property type="project" value="TreeGrafter"/>
</dbReference>
<dbReference type="InterPro" id="IPR036291">
    <property type="entry name" value="NAD(P)-bd_dom_sf"/>
</dbReference>